<feature type="region of interest" description="Interaction with substrate tRNA" evidence="10">
    <location>
        <begin position="245"/>
        <end position="250"/>
    </location>
</feature>
<comment type="cofactor">
    <cofactor evidence="1 10">
        <name>Mg(2+)</name>
        <dbReference type="ChEBI" id="CHEBI:18420"/>
    </cofactor>
</comment>
<dbReference type="PANTHER" id="PTHR11088">
    <property type="entry name" value="TRNA DIMETHYLALLYLTRANSFERASE"/>
    <property type="match status" value="1"/>
</dbReference>
<evidence type="ECO:0000313" key="15">
    <source>
        <dbReference type="Proteomes" id="UP001617669"/>
    </source>
</evidence>
<evidence type="ECO:0000256" key="10">
    <source>
        <dbReference type="HAMAP-Rule" id="MF_00185"/>
    </source>
</evidence>
<feature type="region of interest" description="Interaction with substrate tRNA" evidence="10">
    <location>
        <begin position="162"/>
        <end position="166"/>
    </location>
</feature>
<dbReference type="Gene3D" id="1.10.20.140">
    <property type="match status" value="1"/>
</dbReference>
<evidence type="ECO:0000256" key="4">
    <source>
        <dbReference type="ARBA" id="ARBA00022679"/>
    </source>
</evidence>
<evidence type="ECO:0000256" key="6">
    <source>
        <dbReference type="ARBA" id="ARBA00022741"/>
    </source>
</evidence>
<dbReference type="Gene3D" id="3.40.50.300">
    <property type="entry name" value="P-loop containing nucleotide triphosphate hydrolases"/>
    <property type="match status" value="1"/>
</dbReference>
<keyword evidence="4 10" id="KW-0808">Transferase</keyword>
<dbReference type="SUPFAM" id="SSF52540">
    <property type="entry name" value="P-loop containing nucleoside triphosphate hydrolases"/>
    <property type="match status" value="2"/>
</dbReference>
<dbReference type="Pfam" id="PF01715">
    <property type="entry name" value="IPPT"/>
    <property type="match status" value="1"/>
</dbReference>
<comment type="subunit">
    <text evidence="10">Monomer.</text>
</comment>
<dbReference type="GO" id="GO:0052381">
    <property type="term" value="F:tRNA dimethylallyltransferase activity"/>
    <property type="evidence" value="ECO:0007669"/>
    <property type="project" value="UniProtKB-EC"/>
</dbReference>
<dbReference type="EC" id="2.5.1.75" evidence="10"/>
<organism evidence="14 15">
    <name type="scientific">Methylobacillus methanolivorans</name>
    <dbReference type="NCBI Taxonomy" id="1848927"/>
    <lineage>
        <taxon>Bacteria</taxon>
        <taxon>Pseudomonadati</taxon>
        <taxon>Pseudomonadota</taxon>
        <taxon>Betaproteobacteria</taxon>
        <taxon>Nitrosomonadales</taxon>
        <taxon>Methylophilaceae</taxon>
        <taxon>Methylobacillus</taxon>
    </lineage>
</organism>
<protein>
    <recommendedName>
        <fullName evidence="10">tRNA dimethylallyltransferase</fullName>
        <ecNumber evidence="10">2.5.1.75</ecNumber>
    </recommendedName>
    <alternativeName>
        <fullName evidence="10">Dimethylallyl diphosphate:tRNA dimethylallyltransferase</fullName>
        <shortName evidence="10">DMAPP:tRNA dimethylallyltransferase</shortName>
        <shortName evidence="10">DMATase</shortName>
    </alternativeName>
    <alternativeName>
        <fullName evidence="10">Isopentenyl-diphosphate:tRNA isopentenyltransferase</fullName>
        <shortName evidence="10">IPP transferase</shortName>
        <shortName evidence="10">IPPT</shortName>
        <shortName evidence="10">IPTase</shortName>
    </alternativeName>
</protein>
<evidence type="ECO:0000256" key="2">
    <source>
        <dbReference type="ARBA" id="ARBA00003213"/>
    </source>
</evidence>
<dbReference type="InterPro" id="IPR039657">
    <property type="entry name" value="Dimethylallyltransferase"/>
</dbReference>
<evidence type="ECO:0000256" key="13">
    <source>
        <dbReference type="RuleBase" id="RU003785"/>
    </source>
</evidence>
<comment type="catalytic activity">
    <reaction evidence="9 10 11">
        <text>adenosine(37) in tRNA + dimethylallyl diphosphate = N(6)-dimethylallyladenosine(37) in tRNA + diphosphate</text>
        <dbReference type="Rhea" id="RHEA:26482"/>
        <dbReference type="Rhea" id="RHEA-COMP:10162"/>
        <dbReference type="Rhea" id="RHEA-COMP:10375"/>
        <dbReference type="ChEBI" id="CHEBI:33019"/>
        <dbReference type="ChEBI" id="CHEBI:57623"/>
        <dbReference type="ChEBI" id="CHEBI:74411"/>
        <dbReference type="ChEBI" id="CHEBI:74415"/>
        <dbReference type="EC" id="2.5.1.75"/>
    </reaction>
</comment>
<name>A0ABW8GIL3_9PROT</name>
<feature type="site" description="Interaction with substrate tRNA" evidence="10">
    <location>
        <position position="104"/>
    </location>
</feature>
<keyword evidence="7 10" id="KW-0067">ATP-binding</keyword>
<dbReference type="HAMAP" id="MF_00185">
    <property type="entry name" value="IPP_trans"/>
    <property type="match status" value="1"/>
</dbReference>
<evidence type="ECO:0000256" key="5">
    <source>
        <dbReference type="ARBA" id="ARBA00022694"/>
    </source>
</evidence>
<dbReference type="RefSeq" id="WP_400879128.1">
    <property type="nucleotide sequence ID" value="NZ_JBIWXY010000001.1"/>
</dbReference>
<dbReference type="EMBL" id="JBIWXY010000001">
    <property type="protein sequence ID" value="MFJ5445195.1"/>
    <property type="molecule type" value="Genomic_DNA"/>
</dbReference>
<dbReference type="InterPro" id="IPR018022">
    <property type="entry name" value="IPT"/>
</dbReference>
<comment type="caution">
    <text evidence="10">Lacks conserved residue(s) required for the propagation of feature annotation.</text>
</comment>
<keyword evidence="6 10" id="KW-0547">Nucleotide-binding</keyword>
<evidence type="ECO:0000256" key="3">
    <source>
        <dbReference type="ARBA" id="ARBA00005842"/>
    </source>
</evidence>
<dbReference type="Proteomes" id="UP001617669">
    <property type="component" value="Unassembled WGS sequence"/>
</dbReference>
<comment type="function">
    <text evidence="2 10 12">Catalyzes the transfer of a dimethylallyl group onto the adenine at position 37 in tRNAs that read codons beginning with uridine, leading to the formation of N6-(dimethylallyl)adenosine (i(6)A).</text>
</comment>
<proteinExistence type="inferred from homology"/>
<feature type="binding site" evidence="10">
    <location>
        <begin position="13"/>
        <end position="20"/>
    </location>
    <ligand>
        <name>ATP</name>
        <dbReference type="ChEBI" id="CHEBI:30616"/>
    </ligand>
</feature>
<accession>A0ABW8GIL3</accession>
<dbReference type="PANTHER" id="PTHR11088:SF60">
    <property type="entry name" value="TRNA DIMETHYLALLYLTRANSFERASE"/>
    <property type="match status" value="1"/>
</dbReference>
<feature type="region of interest" description="Interaction with substrate tRNA" evidence="10">
    <location>
        <begin position="38"/>
        <end position="41"/>
    </location>
</feature>
<evidence type="ECO:0000256" key="8">
    <source>
        <dbReference type="ARBA" id="ARBA00022842"/>
    </source>
</evidence>
<evidence type="ECO:0000256" key="7">
    <source>
        <dbReference type="ARBA" id="ARBA00022840"/>
    </source>
</evidence>
<evidence type="ECO:0000256" key="1">
    <source>
        <dbReference type="ARBA" id="ARBA00001946"/>
    </source>
</evidence>
<feature type="site" description="Interaction with substrate tRNA" evidence="10">
    <location>
        <position position="126"/>
    </location>
</feature>
<evidence type="ECO:0000256" key="9">
    <source>
        <dbReference type="ARBA" id="ARBA00049563"/>
    </source>
</evidence>
<keyword evidence="5 10" id="KW-0819">tRNA processing</keyword>
<evidence type="ECO:0000256" key="11">
    <source>
        <dbReference type="RuleBase" id="RU003783"/>
    </source>
</evidence>
<keyword evidence="8 10" id="KW-0460">Magnesium</keyword>
<dbReference type="InterPro" id="IPR027417">
    <property type="entry name" value="P-loop_NTPase"/>
</dbReference>
<evidence type="ECO:0000256" key="12">
    <source>
        <dbReference type="RuleBase" id="RU003784"/>
    </source>
</evidence>
<feature type="binding site" evidence="10">
    <location>
        <begin position="15"/>
        <end position="20"/>
    </location>
    <ligand>
        <name>substrate</name>
    </ligand>
</feature>
<keyword evidence="15" id="KW-1185">Reference proteome</keyword>
<dbReference type="NCBIfam" id="TIGR00174">
    <property type="entry name" value="miaA"/>
    <property type="match status" value="1"/>
</dbReference>
<comment type="caution">
    <text evidence="14">The sequence shown here is derived from an EMBL/GenBank/DDBJ whole genome shotgun (WGS) entry which is preliminary data.</text>
</comment>
<sequence>MPVVHPPAIFLMGPTASGKTGLAVELVQALPLEIISVDSALVYQDMDIGTAKPEADILQQAPHHLINVIDPTQVYSAAQFRSDALRLMAEITARGNVPLLVGGTMLYFRALEQGLSGLPEADASVRAALDLEAAEIGWPGMHAKLATIDPDTAARLQPTDSQRIQRALEVYQLTGQTMTALHQQQAAETLPYRLLKIALQPSDRAVLHARIAERFSIMMQGGLLAEVQALLKKYPGLHPDMTSMRCVGYRQTLAYIAGDIDEAEWQAQGIVATRQLAKRQLTWLRGMDDTLALDCLGDNLYAQAYQAIKGFLDTSN</sequence>
<comment type="similarity">
    <text evidence="3 10 13">Belongs to the IPP transferase family.</text>
</comment>
<evidence type="ECO:0000313" key="14">
    <source>
        <dbReference type="EMBL" id="MFJ5445195.1"/>
    </source>
</evidence>
<gene>
    <name evidence="10 14" type="primary">miaA</name>
    <name evidence="14" type="ORF">ACIKP9_03025</name>
</gene>
<reference evidence="14 15" key="1">
    <citation type="submission" date="2024-11" db="EMBL/GenBank/DDBJ databases">
        <authorList>
            <person name="Kaparullina E.N."/>
            <person name="Delegan Y.A."/>
            <person name="Doronina N.V."/>
        </authorList>
    </citation>
    <scope>NUCLEOTIDE SEQUENCE [LARGE SCALE GENOMIC DNA]</scope>
    <source>
        <strain evidence="14 15">7sh_L</strain>
    </source>
</reference>